<proteinExistence type="predicted"/>
<comment type="caution">
    <text evidence="9">The sequence shown here is derived from an EMBL/GenBank/DDBJ whole genome shotgun (WGS) entry which is preliminary data.</text>
</comment>
<feature type="transmembrane region" description="Helical" evidence="8">
    <location>
        <begin position="360"/>
        <end position="382"/>
    </location>
</feature>
<dbReference type="GO" id="GO:0008360">
    <property type="term" value="P:regulation of cell shape"/>
    <property type="evidence" value="ECO:0007669"/>
    <property type="project" value="UniProtKB-KW"/>
</dbReference>
<keyword evidence="2" id="KW-1003">Cell membrane</keyword>
<feature type="transmembrane region" description="Helical" evidence="8">
    <location>
        <begin position="447"/>
        <end position="466"/>
    </location>
</feature>
<keyword evidence="6 8" id="KW-1133">Transmembrane helix</keyword>
<evidence type="ECO:0000256" key="3">
    <source>
        <dbReference type="ARBA" id="ARBA00022692"/>
    </source>
</evidence>
<feature type="transmembrane region" description="Helical" evidence="8">
    <location>
        <begin position="212"/>
        <end position="236"/>
    </location>
</feature>
<organism evidence="9 10">
    <name type="scientific">Candidatus Butyricicoccus avistercoris</name>
    <dbReference type="NCBI Taxonomy" id="2838518"/>
    <lineage>
        <taxon>Bacteria</taxon>
        <taxon>Bacillati</taxon>
        <taxon>Bacillota</taxon>
        <taxon>Clostridia</taxon>
        <taxon>Eubacteriales</taxon>
        <taxon>Butyricicoccaceae</taxon>
        <taxon>Butyricicoccus</taxon>
    </lineage>
</organism>
<evidence type="ECO:0000256" key="8">
    <source>
        <dbReference type="SAM" id="Phobius"/>
    </source>
</evidence>
<feature type="transmembrane region" description="Helical" evidence="8">
    <location>
        <begin position="256"/>
        <end position="275"/>
    </location>
</feature>
<reference evidence="9" key="2">
    <citation type="submission" date="2021-04" db="EMBL/GenBank/DDBJ databases">
        <authorList>
            <person name="Gilroy R."/>
        </authorList>
    </citation>
    <scope>NUCLEOTIDE SEQUENCE</scope>
    <source>
        <strain evidence="9">CHK193-4272</strain>
    </source>
</reference>
<keyword evidence="5" id="KW-0573">Peptidoglycan synthesis</keyword>
<comment type="subcellular location">
    <subcellularLocation>
        <location evidence="1">Cell membrane</location>
        <topology evidence="1">Multi-pass membrane protein</topology>
    </subcellularLocation>
</comment>
<evidence type="ECO:0000256" key="7">
    <source>
        <dbReference type="ARBA" id="ARBA00023136"/>
    </source>
</evidence>
<keyword evidence="3 8" id="KW-0812">Transmembrane</keyword>
<dbReference type="InterPro" id="IPR050833">
    <property type="entry name" value="Poly_Biosynth_Transport"/>
</dbReference>
<feature type="transmembrane region" description="Helical" evidence="8">
    <location>
        <begin position="388"/>
        <end position="406"/>
    </location>
</feature>
<name>A0A9D1PI80_9FIRM</name>
<keyword evidence="4" id="KW-0133">Cell shape</keyword>
<evidence type="ECO:0000313" key="10">
    <source>
        <dbReference type="Proteomes" id="UP000886808"/>
    </source>
</evidence>
<dbReference type="GO" id="GO:0005886">
    <property type="term" value="C:plasma membrane"/>
    <property type="evidence" value="ECO:0007669"/>
    <property type="project" value="UniProtKB-SubCell"/>
</dbReference>
<dbReference type="PANTHER" id="PTHR30250:SF11">
    <property type="entry name" value="O-ANTIGEN TRANSPORTER-RELATED"/>
    <property type="match status" value="1"/>
</dbReference>
<dbReference type="EMBL" id="DXIE01000026">
    <property type="protein sequence ID" value="HIV61928.1"/>
    <property type="molecule type" value="Genomic_DNA"/>
</dbReference>
<protein>
    <submittedName>
        <fullName evidence="9">Lipopolysaccharide biosynthesis protein</fullName>
    </submittedName>
</protein>
<feature type="transmembrane region" description="Helical" evidence="8">
    <location>
        <begin position="296"/>
        <end position="320"/>
    </location>
</feature>
<reference evidence="9" key="1">
    <citation type="journal article" date="2021" name="PeerJ">
        <title>Extensive microbial diversity within the chicken gut microbiome revealed by metagenomics and culture.</title>
        <authorList>
            <person name="Gilroy R."/>
            <person name="Ravi A."/>
            <person name="Getino M."/>
            <person name="Pursley I."/>
            <person name="Horton D.L."/>
            <person name="Alikhan N.F."/>
            <person name="Baker D."/>
            <person name="Gharbi K."/>
            <person name="Hall N."/>
            <person name="Watson M."/>
            <person name="Adriaenssens E.M."/>
            <person name="Foster-Nyarko E."/>
            <person name="Jarju S."/>
            <person name="Secka A."/>
            <person name="Antonio M."/>
            <person name="Oren A."/>
            <person name="Chaudhuri R.R."/>
            <person name="La Ragione R."/>
            <person name="Hildebrand F."/>
            <person name="Pallen M.J."/>
        </authorList>
    </citation>
    <scope>NUCLEOTIDE SEQUENCE</scope>
    <source>
        <strain evidence="9">CHK193-4272</strain>
    </source>
</reference>
<dbReference type="Pfam" id="PF03023">
    <property type="entry name" value="MurJ"/>
    <property type="match status" value="1"/>
</dbReference>
<feature type="transmembrane region" description="Helical" evidence="8">
    <location>
        <begin position="12"/>
        <end position="33"/>
    </location>
</feature>
<feature type="transmembrane region" description="Helical" evidence="8">
    <location>
        <begin position="141"/>
        <end position="161"/>
    </location>
</feature>
<evidence type="ECO:0000256" key="1">
    <source>
        <dbReference type="ARBA" id="ARBA00004651"/>
    </source>
</evidence>
<feature type="transmembrane region" description="Helical" evidence="8">
    <location>
        <begin position="173"/>
        <end position="192"/>
    </location>
</feature>
<gene>
    <name evidence="9" type="ORF">H9746_03650</name>
</gene>
<feature type="transmembrane region" description="Helical" evidence="8">
    <location>
        <begin position="113"/>
        <end position="134"/>
    </location>
</feature>
<feature type="transmembrane region" description="Helical" evidence="8">
    <location>
        <begin position="53"/>
        <end position="71"/>
    </location>
</feature>
<dbReference type="InterPro" id="IPR004268">
    <property type="entry name" value="MurJ"/>
</dbReference>
<dbReference type="GO" id="GO:0009252">
    <property type="term" value="P:peptidoglycan biosynthetic process"/>
    <property type="evidence" value="ECO:0007669"/>
    <property type="project" value="UniProtKB-KW"/>
</dbReference>
<evidence type="ECO:0000313" key="9">
    <source>
        <dbReference type="EMBL" id="HIV61928.1"/>
    </source>
</evidence>
<feature type="transmembrane region" description="Helical" evidence="8">
    <location>
        <begin position="418"/>
        <end position="441"/>
    </location>
</feature>
<feature type="transmembrane region" description="Helical" evidence="8">
    <location>
        <begin position="83"/>
        <end position="107"/>
    </location>
</feature>
<evidence type="ECO:0000256" key="4">
    <source>
        <dbReference type="ARBA" id="ARBA00022960"/>
    </source>
</evidence>
<sequence length="482" mass="52083">MSEKNTMTKNAVLFLPAKILEGVLLLMMSSMYTHIFTEPAAGSFGLVQQVINFSYLLIAAWMANASTRYAAEEYKRDKASGLLSTMTVVYLIMGIVGVIACAGIAAVLQDSSFIFGAIMFCTYTAFTILINTLVQLDKVKPAILFSLISAILKLLVAFILVGGKNNFPDPTPAFIANIVADGIGAIGAIFALKMPSVVRFKFSSKDMLNKMLTYGVPLMGVALCSGLLTLFDRFYIYGMFDRATGAIYYYNSSIPNSVFTMLSVGVLRGVYPAVLRAWNERSKDEAKILLGSGVRLYMLVALPAAFGLAAVSHAFCSVFFADGYEAGASVIGTTAFAMVFMGLTEYANKGYELEQDTKPVLTNCMIAMIVKIVASIACVHMLGFTGGAMGSLIAFATYFILTSLRVRKYFMWRVPLGSFIRILVSAALCGLAAYSCTFLPVGELLKLILSIAAGGLVYTVCIIASCEAKEEVKMVLAKIKRK</sequence>
<feature type="transmembrane region" description="Helical" evidence="8">
    <location>
        <begin position="326"/>
        <end position="348"/>
    </location>
</feature>
<dbReference type="PANTHER" id="PTHR30250">
    <property type="entry name" value="PST FAMILY PREDICTED COLANIC ACID TRANSPORTER"/>
    <property type="match status" value="1"/>
</dbReference>
<evidence type="ECO:0000256" key="6">
    <source>
        <dbReference type="ARBA" id="ARBA00022989"/>
    </source>
</evidence>
<dbReference type="AlphaFoldDB" id="A0A9D1PI80"/>
<evidence type="ECO:0000256" key="5">
    <source>
        <dbReference type="ARBA" id="ARBA00022984"/>
    </source>
</evidence>
<accession>A0A9D1PI80</accession>
<evidence type="ECO:0000256" key="2">
    <source>
        <dbReference type="ARBA" id="ARBA00022475"/>
    </source>
</evidence>
<dbReference type="Proteomes" id="UP000886808">
    <property type="component" value="Unassembled WGS sequence"/>
</dbReference>
<keyword evidence="7 8" id="KW-0472">Membrane</keyword>